<feature type="compositionally biased region" description="Low complexity" evidence="6">
    <location>
        <begin position="383"/>
        <end position="392"/>
    </location>
</feature>
<dbReference type="Pfam" id="PF00069">
    <property type="entry name" value="Pkinase"/>
    <property type="match status" value="1"/>
</dbReference>
<gene>
    <name evidence="8" type="ORF">LR394_26910</name>
</gene>
<feature type="region of interest" description="Disordered" evidence="6">
    <location>
        <begin position="547"/>
        <end position="622"/>
    </location>
</feature>
<dbReference type="InterPro" id="IPR050660">
    <property type="entry name" value="NEK_Ser/Thr_kinase"/>
</dbReference>
<keyword evidence="2" id="KW-0808">Transferase</keyword>
<feature type="compositionally biased region" description="Basic and acidic residues" evidence="6">
    <location>
        <begin position="321"/>
        <end position="335"/>
    </location>
</feature>
<evidence type="ECO:0000313" key="9">
    <source>
        <dbReference type="Proteomes" id="UP001138997"/>
    </source>
</evidence>
<feature type="compositionally biased region" description="Pro residues" evidence="6">
    <location>
        <begin position="437"/>
        <end position="451"/>
    </location>
</feature>
<keyword evidence="4 8" id="KW-0418">Kinase</keyword>
<protein>
    <recommendedName>
        <fullName evidence="1">non-specific serine/threonine protein kinase</fullName>
        <ecNumber evidence="1">2.7.11.1</ecNumber>
    </recommendedName>
</protein>
<feature type="region of interest" description="Disordered" evidence="6">
    <location>
        <begin position="285"/>
        <end position="524"/>
    </location>
</feature>
<evidence type="ECO:0000256" key="6">
    <source>
        <dbReference type="SAM" id="MobiDB-lite"/>
    </source>
</evidence>
<dbReference type="InterPro" id="IPR000719">
    <property type="entry name" value="Prot_kinase_dom"/>
</dbReference>
<evidence type="ECO:0000256" key="3">
    <source>
        <dbReference type="ARBA" id="ARBA00022741"/>
    </source>
</evidence>
<dbReference type="Gene3D" id="1.10.510.10">
    <property type="entry name" value="Transferase(Phosphotransferase) domain 1"/>
    <property type="match status" value="1"/>
</dbReference>
<comment type="caution">
    <text evidence="8">The sequence shown here is derived from an EMBL/GenBank/DDBJ whole genome shotgun (WGS) entry which is preliminary data.</text>
</comment>
<evidence type="ECO:0000256" key="4">
    <source>
        <dbReference type="ARBA" id="ARBA00022777"/>
    </source>
</evidence>
<keyword evidence="5" id="KW-0067">ATP-binding</keyword>
<sequence length="733" mass="77061">MPDVAPLLSADPAQVAGYRLTGRIGAGGQGVVYLGLSPDNELVAVKMLRVEDERSREQFAKEVAAARRVAPFCTAQILDFDLESQPPYVISEFIEGPSLQQYISERGPMSGTRLQRLAIGTATALAAIHQAGVVHRDLKPANVMMSPEGPRVIDFGIARDLSQDTTKVSKLFGTPAYMSPEQLRGERVGPATDLFAWGSVMAFAATGRAPFEAEHMMAAIAKIANEHPDLSDVPGELRNVLLQCLDKDASRRPTAQHALSMLLGRPNQPDVPDATVVLAQATQLVEASPTGPTSGYEPQGRTVAAGPDARYTQVQQAPALDETRLERPQVQDRRPTGTSGPVSPSVPSGDVPPWGTHGGREQGVQQNGQYSQPQKYPPPAPAQPHWGPQHGSGQHGSGPHGFGGQQGSRPAPSHPAPSRPAPQGWNQNAQPAAYQPPQSPQWGPPNQPPNQPQGWGQPANRPNQGGPRNAPPPPMPGPAQRVGSGAPARPTGWNQQQWGGGNGGGPNRIPGQGPNRPTPPPNRGRAVVLTAVAVFALVVGAGVYNVANSDSVSNPDNDSTSLIDDDSGSGKAADPESCGGRINVGADGSDCADSSSDKKEKKEEDSKDAQKVAPLNTLPYGMEGEWEGEVSQVTGTVSTWTVQLDLKGAKKKPGTMEAPGLGCRSKLTITSASLYTANLSAPVKDSDNESGTCAPLGEVTLLQDLSDPDKLTFTWKDAANAGNVGFADLQRVD</sequence>
<name>A0A9X1SWA9_9ACTN</name>
<dbReference type="CDD" id="cd14014">
    <property type="entry name" value="STKc_PknB_like"/>
    <property type="match status" value="1"/>
</dbReference>
<dbReference type="PROSITE" id="PS50011">
    <property type="entry name" value="PROTEIN_KINASE_DOM"/>
    <property type="match status" value="1"/>
</dbReference>
<organism evidence="8 9">
    <name type="scientific">Kineosporia babensis</name>
    <dbReference type="NCBI Taxonomy" id="499548"/>
    <lineage>
        <taxon>Bacteria</taxon>
        <taxon>Bacillati</taxon>
        <taxon>Actinomycetota</taxon>
        <taxon>Actinomycetes</taxon>
        <taxon>Kineosporiales</taxon>
        <taxon>Kineosporiaceae</taxon>
        <taxon>Kineosporia</taxon>
    </lineage>
</organism>
<dbReference type="EMBL" id="JAJOMB010000017">
    <property type="protein sequence ID" value="MCD5314544.1"/>
    <property type="molecule type" value="Genomic_DNA"/>
</dbReference>
<keyword evidence="9" id="KW-1185">Reference proteome</keyword>
<dbReference type="PROSITE" id="PS00108">
    <property type="entry name" value="PROTEIN_KINASE_ST"/>
    <property type="match status" value="1"/>
</dbReference>
<dbReference type="InterPro" id="IPR011009">
    <property type="entry name" value="Kinase-like_dom_sf"/>
</dbReference>
<evidence type="ECO:0000256" key="2">
    <source>
        <dbReference type="ARBA" id="ARBA00022679"/>
    </source>
</evidence>
<feature type="compositionally biased region" description="Low complexity" evidence="6">
    <location>
        <begin position="547"/>
        <end position="561"/>
    </location>
</feature>
<feature type="compositionally biased region" description="Low complexity" evidence="6">
    <location>
        <begin position="336"/>
        <end position="353"/>
    </location>
</feature>
<dbReference type="SUPFAM" id="SSF56112">
    <property type="entry name" value="Protein kinase-like (PK-like)"/>
    <property type="match status" value="1"/>
</dbReference>
<dbReference type="GO" id="GO:0005524">
    <property type="term" value="F:ATP binding"/>
    <property type="evidence" value="ECO:0007669"/>
    <property type="project" value="UniProtKB-KW"/>
</dbReference>
<dbReference type="SMART" id="SM00220">
    <property type="entry name" value="S_TKc"/>
    <property type="match status" value="1"/>
</dbReference>
<evidence type="ECO:0000259" key="7">
    <source>
        <dbReference type="PROSITE" id="PS50011"/>
    </source>
</evidence>
<feature type="compositionally biased region" description="Gly residues" evidence="6">
    <location>
        <begin position="393"/>
        <end position="406"/>
    </location>
</feature>
<evidence type="ECO:0000256" key="5">
    <source>
        <dbReference type="ARBA" id="ARBA00022840"/>
    </source>
</evidence>
<dbReference type="PANTHER" id="PTHR43671">
    <property type="entry name" value="SERINE/THREONINE-PROTEIN KINASE NEK"/>
    <property type="match status" value="1"/>
</dbReference>
<evidence type="ECO:0000313" key="8">
    <source>
        <dbReference type="EMBL" id="MCD5314544.1"/>
    </source>
</evidence>
<dbReference type="Proteomes" id="UP001138997">
    <property type="component" value="Unassembled WGS sequence"/>
</dbReference>
<reference evidence="8" key="1">
    <citation type="submission" date="2021-11" db="EMBL/GenBank/DDBJ databases">
        <title>Streptomyces corallinus and Kineosporia corallina sp. nov., two new coral-derived marine actinobacteria.</title>
        <authorList>
            <person name="Buangrab K."/>
            <person name="Sutthacheep M."/>
            <person name="Yeemin T."/>
            <person name="Harunari E."/>
            <person name="Igarashi Y."/>
            <person name="Sripreechasak P."/>
            <person name="Kanchanasin P."/>
            <person name="Tanasupawat S."/>
            <person name="Phongsopitanun W."/>
        </authorList>
    </citation>
    <scope>NUCLEOTIDE SEQUENCE</scope>
    <source>
        <strain evidence="8">JCM 31032</strain>
    </source>
</reference>
<proteinExistence type="predicted"/>
<evidence type="ECO:0000256" key="1">
    <source>
        <dbReference type="ARBA" id="ARBA00012513"/>
    </source>
</evidence>
<dbReference type="InterPro" id="IPR008271">
    <property type="entry name" value="Ser/Thr_kinase_AS"/>
</dbReference>
<dbReference type="GO" id="GO:0004674">
    <property type="term" value="F:protein serine/threonine kinase activity"/>
    <property type="evidence" value="ECO:0007669"/>
    <property type="project" value="UniProtKB-EC"/>
</dbReference>
<feature type="compositionally biased region" description="Low complexity" evidence="6">
    <location>
        <begin position="452"/>
        <end position="468"/>
    </location>
</feature>
<keyword evidence="3" id="KW-0547">Nucleotide-binding</keyword>
<feature type="compositionally biased region" description="Basic and acidic residues" evidence="6">
    <location>
        <begin position="595"/>
        <end position="610"/>
    </location>
</feature>
<accession>A0A9X1SWA9</accession>
<dbReference type="AlphaFoldDB" id="A0A9X1SWA9"/>
<feature type="domain" description="Protein kinase" evidence="7">
    <location>
        <begin position="18"/>
        <end position="271"/>
    </location>
</feature>
<dbReference type="RefSeq" id="WP_231447161.1">
    <property type="nucleotide sequence ID" value="NZ_JAJOMB010000017.1"/>
</dbReference>
<dbReference type="EC" id="2.7.11.1" evidence="1"/>
<dbReference type="PANTHER" id="PTHR43671:SF13">
    <property type="entry name" value="SERINE_THREONINE-PROTEIN KINASE NEK2"/>
    <property type="match status" value="1"/>
</dbReference>